<dbReference type="OMA" id="SSCTMTR"/>
<evidence type="ECO:0000256" key="1">
    <source>
        <dbReference type="ARBA" id="ARBA00004370"/>
    </source>
</evidence>
<evidence type="ECO:0000256" key="11">
    <source>
        <dbReference type="SAM" id="Phobius"/>
    </source>
</evidence>
<feature type="disulfide bond" evidence="9">
    <location>
        <begin position="94"/>
        <end position="107"/>
    </location>
</feature>
<dbReference type="GeneTree" id="ENSGT00940000165140"/>
<dbReference type="Gene3D" id="2.10.50.10">
    <property type="entry name" value="Tumor Necrosis Factor Receptor, subunit A, domain 2"/>
    <property type="match status" value="3"/>
</dbReference>
<feature type="repeat" description="TNFR-Cys" evidence="9">
    <location>
        <begin position="116"/>
        <end position="155"/>
    </location>
</feature>
<dbReference type="GO" id="GO:0005886">
    <property type="term" value="C:plasma membrane"/>
    <property type="evidence" value="ECO:0007669"/>
    <property type="project" value="TreeGrafter"/>
</dbReference>
<keyword evidence="2" id="KW-0053">Apoptosis</keyword>
<dbReference type="PANTHER" id="PTHR46330">
    <property type="entry name" value="TUMOR NECROSIS FACTOR RECEPTOR SUPERFAMILY MEMBER 10B"/>
    <property type="match status" value="1"/>
</dbReference>
<evidence type="ECO:0000256" key="8">
    <source>
        <dbReference type="ARBA" id="ARBA00023180"/>
    </source>
</evidence>
<reference evidence="13" key="2">
    <citation type="submission" date="2025-08" db="UniProtKB">
        <authorList>
            <consortium name="Ensembl"/>
        </authorList>
    </citation>
    <scope>IDENTIFICATION</scope>
</reference>
<evidence type="ECO:0000256" key="3">
    <source>
        <dbReference type="ARBA" id="ARBA00022729"/>
    </source>
</evidence>
<keyword evidence="11" id="KW-0812">Transmembrane</keyword>
<evidence type="ECO:0000313" key="14">
    <source>
        <dbReference type="Proteomes" id="UP000001595"/>
    </source>
</evidence>
<feature type="compositionally biased region" description="Basic and acidic residues" evidence="10">
    <location>
        <begin position="54"/>
        <end position="68"/>
    </location>
</feature>
<reference evidence="13" key="3">
    <citation type="submission" date="2025-09" db="UniProtKB">
        <authorList>
            <consortium name="Ensembl"/>
        </authorList>
    </citation>
    <scope>IDENTIFICATION</scope>
</reference>
<keyword evidence="8" id="KW-0325">Glycoprotein</keyword>
<keyword evidence="14" id="KW-1185">Reference proteome</keyword>
<dbReference type="GO" id="GO:0036462">
    <property type="term" value="P:TRAIL-activated apoptotic signaling pathway"/>
    <property type="evidence" value="ECO:0007669"/>
    <property type="project" value="TreeGrafter"/>
</dbReference>
<dbReference type="PROSITE" id="PS00652">
    <property type="entry name" value="TNFR_NGFR_1"/>
    <property type="match status" value="1"/>
</dbReference>
<dbReference type="SUPFAM" id="SSF57586">
    <property type="entry name" value="TNF receptor-like"/>
    <property type="match status" value="3"/>
</dbReference>
<feature type="disulfide bond" evidence="9">
    <location>
        <begin position="97"/>
        <end position="115"/>
    </location>
</feature>
<dbReference type="InterPro" id="IPR052491">
    <property type="entry name" value="TNFRSF10"/>
</dbReference>
<protein>
    <submittedName>
        <fullName evidence="13">TNF receptor superfamily member 10c</fullName>
    </submittedName>
</protein>
<feature type="disulfide bond" evidence="9">
    <location>
        <begin position="134"/>
        <end position="147"/>
    </location>
</feature>
<evidence type="ECO:0000259" key="12">
    <source>
        <dbReference type="PROSITE" id="PS50050"/>
    </source>
</evidence>
<feature type="domain" description="TNFR-Cys" evidence="12">
    <location>
        <begin position="74"/>
        <end position="115"/>
    </location>
</feature>
<dbReference type="GO" id="GO:0045569">
    <property type="term" value="F:TRAIL binding"/>
    <property type="evidence" value="ECO:0007669"/>
    <property type="project" value="InterPro"/>
</dbReference>
<dbReference type="PRINTS" id="PR01956">
    <property type="entry name" value="TNFACTORR10"/>
</dbReference>
<keyword evidence="3" id="KW-0732">Signal</keyword>
<name>H2PPT3_PONAB</name>
<organism evidence="13 14">
    <name type="scientific">Pongo abelii</name>
    <name type="common">Sumatran orangutan</name>
    <name type="synonym">Pongo pygmaeus abelii</name>
    <dbReference type="NCBI Taxonomy" id="9601"/>
    <lineage>
        <taxon>Eukaryota</taxon>
        <taxon>Metazoa</taxon>
        <taxon>Chordata</taxon>
        <taxon>Craniata</taxon>
        <taxon>Vertebrata</taxon>
        <taxon>Euteleostomi</taxon>
        <taxon>Mammalia</taxon>
        <taxon>Eutheria</taxon>
        <taxon>Euarchontoglires</taxon>
        <taxon>Primates</taxon>
        <taxon>Haplorrhini</taxon>
        <taxon>Catarrhini</taxon>
        <taxon>Hominidae</taxon>
        <taxon>Pongo</taxon>
    </lineage>
</organism>
<evidence type="ECO:0000256" key="7">
    <source>
        <dbReference type="ARBA" id="ARBA00023170"/>
    </source>
</evidence>
<accession>H2PPT3</accession>
<evidence type="ECO:0000313" key="13">
    <source>
        <dbReference type="Ensembl" id="ENSPPYP00000020656.2"/>
    </source>
</evidence>
<dbReference type="GO" id="GO:0043065">
    <property type="term" value="P:positive regulation of apoptotic process"/>
    <property type="evidence" value="ECO:0007669"/>
    <property type="project" value="TreeGrafter"/>
</dbReference>
<feature type="disulfide bond" evidence="9">
    <location>
        <begin position="137"/>
        <end position="155"/>
    </location>
</feature>
<dbReference type="CDD" id="cd10580">
    <property type="entry name" value="TNFRSF10"/>
    <property type="match status" value="1"/>
</dbReference>
<dbReference type="SMART" id="SM00208">
    <property type="entry name" value="TNFR"/>
    <property type="match status" value="2"/>
</dbReference>
<gene>
    <name evidence="13" type="primary">TNFRSF10C</name>
</gene>
<evidence type="ECO:0000256" key="4">
    <source>
        <dbReference type="ARBA" id="ARBA00022737"/>
    </source>
</evidence>
<evidence type="ECO:0000256" key="10">
    <source>
        <dbReference type="SAM" id="MobiDB-lite"/>
    </source>
</evidence>
<feature type="transmembrane region" description="Helical" evidence="11">
    <location>
        <begin position="183"/>
        <end position="204"/>
    </location>
</feature>
<dbReference type="Proteomes" id="UP000001595">
    <property type="component" value="Chromosome 8"/>
</dbReference>
<keyword evidence="5 11" id="KW-0472">Membrane</keyword>
<evidence type="ECO:0000256" key="5">
    <source>
        <dbReference type="ARBA" id="ARBA00023136"/>
    </source>
</evidence>
<proteinExistence type="predicted"/>
<feature type="repeat" description="TNFR-Cys" evidence="9">
    <location>
        <begin position="74"/>
        <end position="115"/>
    </location>
</feature>
<dbReference type="InParanoid" id="H2PPT3"/>
<dbReference type="FunCoup" id="H2PPT3">
    <property type="interactions" value="267"/>
</dbReference>
<dbReference type="FunFam" id="2.10.50.10:FF:000004">
    <property type="entry name" value="Tumor necrosis factor receptor superfamily member 6"/>
    <property type="match status" value="1"/>
</dbReference>
<dbReference type="InterPro" id="IPR034024">
    <property type="entry name" value="TNFRSF10_N"/>
</dbReference>
<feature type="domain" description="TNFR-Cys" evidence="12">
    <location>
        <begin position="116"/>
        <end position="155"/>
    </location>
</feature>
<feature type="compositionally biased region" description="Low complexity" evidence="10">
    <location>
        <begin position="40"/>
        <end position="50"/>
    </location>
</feature>
<dbReference type="PROSITE" id="PS50050">
    <property type="entry name" value="TNFR_NGFR_2"/>
    <property type="match status" value="2"/>
</dbReference>
<dbReference type="AlphaFoldDB" id="H2PPT3"/>
<comment type="caution">
    <text evidence="9">Lacks conserved residue(s) required for the propagation of feature annotation.</text>
</comment>
<evidence type="ECO:0000256" key="6">
    <source>
        <dbReference type="ARBA" id="ARBA00023157"/>
    </source>
</evidence>
<evidence type="ECO:0000256" key="2">
    <source>
        <dbReference type="ARBA" id="ARBA00022703"/>
    </source>
</evidence>
<dbReference type="InterPro" id="IPR020465">
    <property type="entry name" value="TNFR_10"/>
</dbReference>
<dbReference type="GO" id="GO:0004888">
    <property type="term" value="F:transmembrane signaling receptor activity"/>
    <property type="evidence" value="ECO:0007669"/>
    <property type="project" value="UniProtKB-ARBA"/>
</dbReference>
<dbReference type="HOGENOM" id="CLU_124743_0_0_1"/>
<sequence>WPRQGATQDPGRRREPYHGPDPQDPKVLAYSATTARQEEVPQQTVTPQQQRHSFKGEECPAGSHRSEHTGACNPCTEGVDYTNASNNLFSCLPCTVCKSDQKNKSSCIMTRDTVCQCEEGTFWNENSPEMCRKCSRCPSGEVQVSNCTSWDDIQCVEEFGANATVETPAAEETMNISLGTPGFSHFLSCIIVGIIVLIVLLIVFV</sequence>
<dbReference type="Ensembl" id="ENSPPYT00000021485.2">
    <property type="protein sequence ID" value="ENSPPYP00000020656.2"/>
    <property type="gene ID" value="ENSPPYG00000018432.2"/>
</dbReference>
<feature type="region of interest" description="Disordered" evidence="10">
    <location>
        <begin position="1"/>
        <end position="69"/>
    </location>
</feature>
<keyword evidence="4" id="KW-0677">Repeat</keyword>
<evidence type="ECO:0000256" key="9">
    <source>
        <dbReference type="PROSITE-ProRule" id="PRU00206"/>
    </source>
</evidence>
<dbReference type="PANTHER" id="PTHR46330:SF13">
    <property type="entry name" value="TUMOR NECROSIS FACTOR RECEPTOR SUPERFAMILY MEMBER 10C"/>
    <property type="match status" value="1"/>
</dbReference>
<dbReference type="eggNOG" id="ENOG502RBEC">
    <property type="taxonomic scope" value="Eukaryota"/>
</dbReference>
<dbReference type="Pfam" id="PF00020">
    <property type="entry name" value="TNFR_c6"/>
    <property type="match status" value="2"/>
</dbReference>
<reference evidence="13 14" key="1">
    <citation type="submission" date="2008-02" db="EMBL/GenBank/DDBJ databases">
        <title>A 6x draft sequence assembly of the Pongo pygmaeus abelii genome.</title>
        <authorList>
            <person name="Wilson R.K."/>
            <person name="Mardis E."/>
        </authorList>
    </citation>
    <scope>NUCLEOTIDE SEQUENCE [LARGE SCALE GENOMIC DNA]</scope>
</reference>
<feature type="compositionally biased region" description="Basic and acidic residues" evidence="10">
    <location>
        <begin position="10"/>
        <end position="24"/>
    </location>
</feature>
<dbReference type="InterPro" id="IPR001368">
    <property type="entry name" value="TNFR/NGFR_Cys_rich_reg"/>
</dbReference>
<keyword evidence="11" id="KW-1133">Transmembrane helix</keyword>
<keyword evidence="7" id="KW-0675">Receptor</keyword>
<dbReference type="GO" id="GO:0009986">
    <property type="term" value="C:cell surface"/>
    <property type="evidence" value="ECO:0007669"/>
    <property type="project" value="TreeGrafter"/>
</dbReference>
<comment type="subcellular location">
    <subcellularLocation>
        <location evidence="1">Membrane</location>
    </subcellularLocation>
</comment>
<keyword evidence="6 9" id="KW-1015">Disulfide bond</keyword>